<accession>A0A3B0S167</accession>
<feature type="region of interest" description="Disordered" evidence="1">
    <location>
        <begin position="135"/>
        <end position="171"/>
    </location>
</feature>
<evidence type="ECO:0000313" key="4">
    <source>
        <dbReference type="EMBL" id="VAV97999.1"/>
    </source>
</evidence>
<sequence>MRSATSHNQLIFDGFETDFEKWLDHDNRWVRLSRLIDWTVLSEAYNRTLSGRMGRPAKDARLVIGAVIIKHKLCLSDEETIEQIRENPYLQYFVGFKAFYRDQAFAPSLFVDIRRRMGPEVFSCFEQSIIEQLSKGKSSPAADRDDPPSSPPAPPAGSGEGADEVGDENDLPPAGKLILDATVAEQAIRYPTDLGLLNEAREISEVIIDKLYPLPDPLPDPVLHPGAGLKKKPRTYRQKARQDYLSLVKQRRPGAKKRRQAIRRQLQYLKRNLGHIETLLDRLPGRAIPLSHTLLRQYWIIQHVYLQQKQMFDAGTRRCDDRIVSIHQPQVRPIIRGKLNKSVEFGAKLGVSLTGDGIACVDHISWDAYNEGRDLKQQVEAYKDRHGHYPATLLADPLYGSRDNRKFLKDKGIRFAGKPLGRPPKMTDAVKAQDRKQRRQDYRERIPVEGKFGQGKNGYGLNYIRAKTAITSEAWIKSIFMVMNLMVLIRLLCANLKKAQGRYNIAALITRVSSMIRKTLSQEIITTHYALSGNTF</sequence>
<gene>
    <name evidence="4" type="ORF">MNBD_ALPHA02-2334</name>
</gene>
<dbReference type="AlphaFoldDB" id="A0A3B0S167"/>
<dbReference type="InterPro" id="IPR025668">
    <property type="entry name" value="Tnp_DDE_dom"/>
</dbReference>
<dbReference type="NCBIfam" id="NF033578">
    <property type="entry name" value="transpos_IS5_1"/>
    <property type="match status" value="1"/>
</dbReference>
<dbReference type="EMBL" id="UOED01000123">
    <property type="protein sequence ID" value="VAV97999.1"/>
    <property type="molecule type" value="Genomic_DNA"/>
</dbReference>
<name>A0A3B0S167_9ZZZZ</name>
<dbReference type="Pfam" id="PF13586">
    <property type="entry name" value="DDE_Tnp_1_2"/>
    <property type="match status" value="1"/>
</dbReference>
<protein>
    <recommendedName>
        <fullName evidence="5">Mobile element protein</fullName>
    </recommendedName>
</protein>
<evidence type="ECO:0000259" key="2">
    <source>
        <dbReference type="Pfam" id="PF05598"/>
    </source>
</evidence>
<reference evidence="4" key="1">
    <citation type="submission" date="2018-06" db="EMBL/GenBank/DDBJ databases">
        <authorList>
            <person name="Zhirakovskaya E."/>
        </authorList>
    </citation>
    <scope>NUCLEOTIDE SEQUENCE</scope>
</reference>
<evidence type="ECO:0008006" key="5">
    <source>
        <dbReference type="Google" id="ProtNLM"/>
    </source>
</evidence>
<dbReference type="Pfam" id="PF05598">
    <property type="entry name" value="DUF772"/>
    <property type="match status" value="1"/>
</dbReference>
<dbReference type="PANTHER" id="PTHR33803:SF3">
    <property type="entry name" value="BLL1974 PROTEIN"/>
    <property type="match status" value="1"/>
</dbReference>
<dbReference type="PANTHER" id="PTHR33803">
    <property type="entry name" value="IS1478 TRANSPOSASE"/>
    <property type="match status" value="1"/>
</dbReference>
<dbReference type="InterPro" id="IPR047710">
    <property type="entry name" value="Transpos_IS5-like"/>
</dbReference>
<dbReference type="InterPro" id="IPR008490">
    <property type="entry name" value="Transposase_InsH_N"/>
</dbReference>
<feature type="domain" description="Transposase InsH N-terminal" evidence="2">
    <location>
        <begin position="18"/>
        <end position="116"/>
    </location>
</feature>
<feature type="compositionally biased region" description="Acidic residues" evidence="1">
    <location>
        <begin position="161"/>
        <end position="170"/>
    </location>
</feature>
<evidence type="ECO:0000256" key="1">
    <source>
        <dbReference type="SAM" id="MobiDB-lite"/>
    </source>
</evidence>
<evidence type="ECO:0000259" key="3">
    <source>
        <dbReference type="Pfam" id="PF13586"/>
    </source>
</evidence>
<organism evidence="4">
    <name type="scientific">hydrothermal vent metagenome</name>
    <dbReference type="NCBI Taxonomy" id="652676"/>
    <lineage>
        <taxon>unclassified sequences</taxon>
        <taxon>metagenomes</taxon>
        <taxon>ecological metagenomes</taxon>
    </lineage>
</organism>
<feature type="domain" description="Transposase DDE" evidence="3">
    <location>
        <begin position="394"/>
        <end position="485"/>
    </location>
</feature>
<proteinExistence type="predicted"/>